<organism evidence="2 3">
    <name type="scientific">Porticoccus litoralis</name>
    <dbReference type="NCBI Taxonomy" id="434086"/>
    <lineage>
        <taxon>Bacteria</taxon>
        <taxon>Pseudomonadati</taxon>
        <taxon>Pseudomonadota</taxon>
        <taxon>Gammaproteobacteria</taxon>
        <taxon>Cellvibrionales</taxon>
        <taxon>Porticoccaceae</taxon>
        <taxon>Porticoccus</taxon>
    </lineage>
</organism>
<dbReference type="RefSeq" id="WP_305170207.1">
    <property type="nucleotide sequence ID" value="NZ_JAUUUU010000003.1"/>
</dbReference>
<protein>
    <submittedName>
        <fullName evidence="2">UPF0149 family protein</fullName>
    </submittedName>
</protein>
<dbReference type="AlphaFoldDB" id="A0AAW8B2K4"/>
<dbReference type="Gene3D" id="1.20.120.740">
    <property type="entry name" value="YgfB uncharacterised protein family UPF0149, PF03695"/>
    <property type="match status" value="1"/>
</dbReference>
<accession>A0AAW8B2K4</accession>
<gene>
    <name evidence="2" type="ORF">Q8A57_06645</name>
</gene>
<dbReference type="SUPFAM" id="SSF101327">
    <property type="entry name" value="YgfB-like"/>
    <property type="match status" value="1"/>
</dbReference>
<evidence type="ECO:0000313" key="3">
    <source>
        <dbReference type="Proteomes" id="UP001178354"/>
    </source>
</evidence>
<dbReference type="Pfam" id="PF03695">
    <property type="entry name" value="UPF0149"/>
    <property type="match status" value="1"/>
</dbReference>
<dbReference type="Proteomes" id="UP001178354">
    <property type="component" value="Unassembled WGS sequence"/>
</dbReference>
<dbReference type="GO" id="GO:0005829">
    <property type="term" value="C:cytosol"/>
    <property type="evidence" value="ECO:0007669"/>
    <property type="project" value="TreeGrafter"/>
</dbReference>
<reference evidence="2" key="1">
    <citation type="journal article" date="2010" name="Int. J. Syst. Evol. Microbiol.">
        <title>Porticoccus litoralis gen. nov., sp. nov., a gammaproteobacterium isolated from the Yellow Sea.</title>
        <authorList>
            <person name="Oh H.M."/>
            <person name="Kim H."/>
            <person name="Kim K.M."/>
            <person name="Min G.S."/>
            <person name="Cho J.C."/>
        </authorList>
    </citation>
    <scope>NUCLEOTIDE SEQUENCE</scope>
    <source>
        <strain evidence="2">DSM 25064</strain>
    </source>
</reference>
<dbReference type="PANTHER" id="PTHR37528:SF1">
    <property type="entry name" value="UPF0149 PROTEIN YGFB"/>
    <property type="match status" value="1"/>
</dbReference>
<keyword evidence="3" id="KW-1185">Reference proteome</keyword>
<dbReference type="EMBL" id="JAUUUU010000003">
    <property type="protein sequence ID" value="MDP1520637.1"/>
    <property type="molecule type" value="Genomic_DNA"/>
</dbReference>
<name>A0AAW8B2K4_9GAMM</name>
<reference evidence="2" key="2">
    <citation type="submission" date="2023-08" db="EMBL/GenBank/DDBJ databases">
        <authorList>
            <person name="Luo J."/>
        </authorList>
    </citation>
    <scope>NUCLEOTIDE SEQUENCE</scope>
    <source>
        <strain evidence="2">DSM 25064</strain>
    </source>
</reference>
<sequence>MDFNDVADGFIHANLPGSPSELHGMLCGRISGGQEFDEEELIILVAELLDQERERIEDMGDMLPALYAFSRQQICSDGFEFQPLLPEDDMELNQRLEALGDWCQGFLYGLGNSSISGETELAADIADALRDLAAISQIGMLEDEEDQEDEVSYTELVEYVRVAVLLIYAELGMPEVEQPRTLH</sequence>
<comment type="caution">
    <text evidence="2">The sequence shown here is derived from an EMBL/GenBank/DDBJ whole genome shotgun (WGS) entry which is preliminary data.</text>
</comment>
<dbReference type="InterPro" id="IPR036255">
    <property type="entry name" value="YgfB-like_sf"/>
</dbReference>
<proteinExistence type="inferred from homology"/>
<dbReference type="InterPro" id="IPR011978">
    <property type="entry name" value="YgfB-like"/>
</dbReference>
<comment type="similarity">
    <text evidence="1">Belongs to the UPF0149 family.</text>
</comment>
<evidence type="ECO:0000256" key="1">
    <source>
        <dbReference type="ARBA" id="ARBA00038308"/>
    </source>
</evidence>
<evidence type="ECO:0000313" key="2">
    <source>
        <dbReference type="EMBL" id="MDP1520637.1"/>
    </source>
</evidence>
<dbReference type="PANTHER" id="PTHR37528">
    <property type="entry name" value="UPF0149 PROTEIN YGFB"/>
    <property type="match status" value="1"/>
</dbReference>